<evidence type="ECO:0000256" key="3">
    <source>
        <dbReference type="ARBA" id="ARBA00022821"/>
    </source>
</evidence>
<dbReference type="PANTHER" id="PTHR47186">
    <property type="entry name" value="LEUCINE-RICH REPEAT-CONTAINING PROTEIN 57"/>
    <property type="match status" value="1"/>
</dbReference>
<dbReference type="GO" id="GO:0000166">
    <property type="term" value="F:nucleotide binding"/>
    <property type="evidence" value="ECO:0007669"/>
    <property type="project" value="UniProtKB-KW"/>
</dbReference>
<evidence type="ECO:0000256" key="2">
    <source>
        <dbReference type="ARBA" id="ARBA00022741"/>
    </source>
</evidence>
<dbReference type="Pfam" id="PF25019">
    <property type="entry name" value="LRR_R13L1-DRL21"/>
    <property type="match status" value="1"/>
</dbReference>
<feature type="domain" description="R13L1/DRL21-like LRR repeat region" evidence="5">
    <location>
        <begin position="161"/>
        <end position="283"/>
    </location>
</feature>
<accession>A0A0B2QNG4</accession>
<dbReference type="InterPro" id="IPR041118">
    <property type="entry name" value="Rx_N"/>
</dbReference>
<dbReference type="AlphaFoldDB" id="A0A0B2QNG4"/>
<protein>
    <submittedName>
        <fullName evidence="6">Putative disease resistance protein RGA4</fullName>
    </submittedName>
</protein>
<evidence type="ECO:0000256" key="1">
    <source>
        <dbReference type="ARBA" id="ARBA00022737"/>
    </source>
</evidence>
<dbReference type="SUPFAM" id="SSF52058">
    <property type="entry name" value="L domain-like"/>
    <property type="match status" value="1"/>
</dbReference>
<evidence type="ECO:0000313" key="6">
    <source>
        <dbReference type="EMBL" id="KHN22971.1"/>
    </source>
</evidence>
<keyword evidence="1" id="KW-0677">Repeat</keyword>
<organism evidence="6">
    <name type="scientific">Glycine soja</name>
    <name type="common">Wild soybean</name>
    <dbReference type="NCBI Taxonomy" id="3848"/>
    <lineage>
        <taxon>Eukaryota</taxon>
        <taxon>Viridiplantae</taxon>
        <taxon>Streptophyta</taxon>
        <taxon>Embryophyta</taxon>
        <taxon>Tracheophyta</taxon>
        <taxon>Spermatophyta</taxon>
        <taxon>Magnoliopsida</taxon>
        <taxon>eudicotyledons</taxon>
        <taxon>Gunneridae</taxon>
        <taxon>Pentapetalae</taxon>
        <taxon>rosids</taxon>
        <taxon>fabids</taxon>
        <taxon>Fabales</taxon>
        <taxon>Fabaceae</taxon>
        <taxon>Papilionoideae</taxon>
        <taxon>50 kb inversion clade</taxon>
        <taxon>NPAAA clade</taxon>
        <taxon>indigoferoid/millettioid clade</taxon>
        <taxon>Phaseoleae</taxon>
        <taxon>Glycine</taxon>
        <taxon>Glycine subgen. Soja</taxon>
    </lineage>
</organism>
<dbReference type="GO" id="GO:0006952">
    <property type="term" value="P:defense response"/>
    <property type="evidence" value="ECO:0007669"/>
    <property type="project" value="UniProtKB-KW"/>
</dbReference>
<sequence length="356" mass="40734">MADFVLEIVLENLISLVRKELVLFLGFDQDLERLSSLFATIKATLQDAEEKQFSNAAIKDWLGKLKYAAHVLDDFIDECAYEGLGLENQGVMCGPSDKILKLDRCSRLKMLPNSLVCLKALQQLSFNGCPELSRLPPRIGKLTSLRILPKFFVGKERGFRLEELGPLKLKGDLDIKHLENVKSVMDVKEANMSSKQLNKLFLSWEKNENCELEDNVEETLEVLQPDTQQLWRLEVDGYEGAHFPQWISSLSLKYLNLKDCKNCLQLPPLYKLPSLNTLRILNMIHVEYLYEESYDGEVVFRALEELTLRRLPNLKSSGRFAGFTRYDFPAGVKINGSSKARILARLLWRHSLASHI</sequence>
<dbReference type="Pfam" id="PF18052">
    <property type="entry name" value="Rx_N"/>
    <property type="match status" value="1"/>
</dbReference>
<dbReference type="EMBL" id="KN656710">
    <property type="protein sequence ID" value="KHN22971.1"/>
    <property type="molecule type" value="Genomic_DNA"/>
</dbReference>
<evidence type="ECO:0000259" key="4">
    <source>
        <dbReference type="Pfam" id="PF18052"/>
    </source>
</evidence>
<evidence type="ECO:0000259" key="5">
    <source>
        <dbReference type="Pfam" id="PF25019"/>
    </source>
</evidence>
<reference evidence="6" key="1">
    <citation type="submission" date="2014-07" db="EMBL/GenBank/DDBJ databases">
        <title>Identification of a novel salt tolerance gene in wild soybean by whole-genome sequencing.</title>
        <authorList>
            <person name="Lam H.-M."/>
            <person name="Qi X."/>
            <person name="Li M.-W."/>
            <person name="Liu X."/>
            <person name="Xie M."/>
            <person name="Ni M."/>
            <person name="Xu X."/>
        </authorList>
    </citation>
    <scope>NUCLEOTIDE SEQUENCE [LARGE SCALE GENOMIC DNA]</scope>
    <source>
        <tissue evidence="6">Root</tissue>
    </source>
</reference>
<proteinExistence type="predicted"/>
<feature type="domain" description="Disease resistance N-terminal" evidence="4">
    <location>
        <begin position="5"/>
        <end position="87"/>
    </location>
</feature>
<dbReference type="InterPro" id="IPR056789">
    <property type="entry name" value="LRR_R13L1-DRL21"/>
</dbReference>
<name>A0A0B2QNG4_GLYSO</name>
<dbReference type="Gene3D" id="1.20.5.4130">
    <property type="match status" value="1"/>
</dbReference>
<keyword evidence="3" id="KW-0611">Plant defense</keyword>
<gene>
    <name evidence="6" type="ORF">glysoja_030641</name>
</gene>
<keyword evidence="2" id="KW-0547">Nucleotide-binding</keyword>
<dbReference type="Gene3D" id="3.80.10.10">
    <property type="entry name" value="Ribonuclease Inhibitor"/>
    <property type="match status" value="1"/>
</dbReference>
<dbReference type="Proteomes" id="UP000053555">
    <property type="component" value="Unassembled WGS sequence"/>
</dbReference>
<dbReference type="InterPro" id="IPR032675">
    <property type="entry name" value="LRR_dom_sf"/>
</dbReference>
<dbReference type="PANTHER" id="PTHR47186:SF13">
    <property type="entry name" value="DISEASE RESISTANCE PROTEIN RGA3"/>
    <property type="match status" value="1"/>
</dbReference>